<keyword evidence="3" id="KW-0964">Secreted</keyword>
<dbReference type="GO" id="GO:0008270">
    <property type="term" value="F:zinc ion binding"/>
    <property type="evidence" value="ECO:0007669"/>
    <property type="project" value="InterPro"/>
</dbReference>
<evidence type="ECO:0000313" key="11">
    <source>
        <dbReference type="EMBL" id="SFR84639.1"/>
    </source>
</evidence>
<protein>
    <recommendedName>
        <fullName evidence="2">Phospholipase C</fullName>
        <ecNumber evidence="1">3.1.4.3</ecNumber>
    </recommendedName>
    <alternativeName>
        <fullName evidence="8">Phosphatidylcholine cholinephosphohydrolase</fullName>
    </alternativeName>
</protein>
<dbReference type="InterPro" id="IPR008947">
    <property type="entry name" value="PLipase_C/P1_nuclease_dom_sf"/>
</dbReference>
<dbReference type="PRINTS" id="PR00479">
    <property type="entry name" value="PRPHPHLPASEC"/>
</dbReference>
<keyword evidence="12" id="KW-1185">Reference proteome</keyword>
<dbReference type="InterPro" id="IPR029002">
    <property type="entry name" value="PLPC/GPLD1"/>
</dbReference>
<name>A0A1I6K074_9FIRM</name>
<evidence type="ECO:0000256" key="2">
    <source>
        <dbReference type="ARBA" id="ARBA00018391"/>
    </source>
</evidence>
<evidence type="ECO:0000313" key="12">
    <source>
        <dbReference type="Proteomes" id="UP000199659"/>
    </source>
</evidence>
<dbReference type="CDD" id="cd11009">
    <property type="entry name" value="Zn_dep_PLPC"/>
    <property type="match status" value="1"/>
</dbReference>
<proteinExistence type="predicted"/>
<dbReference type="SUPFAM" id="SSF48537">
    <property type="entry name" value="Phospholipase C/P1 nuclease"/>
    <property type="match status" value="1"/>
</dbReference>
<evidence type="ECO:0000256" key="7">
    <source>
        <dbReference type="ARBA" id="ARBA00022833"/>
    </source>
</evidence>
<feature type="signal peptide" evidence="9">
    <location>
        <begin position="1"/>
        <end position="28"/>
    </location>
</feature>
<evidence type="ECO:0000259" key="10">
    <source>
        <dbReference type="PROSITE" id="PS51346"/>
    </source>
</evidence>
<keyword evidence="6" id="KW-0378">Hydrolase</keyword>
<evidence type="ECO:0000256" key="3">
    <source>
        <dbReference type="ARBA" id="ARBA00022525"/>
    </source>
</evidence>
<evidence type="ECO:0000256" key="5">
    <source>
        <dbReference type="ARBA" id="ARBA00022729"/>
    </source>
</evidence>
<evidence type="ECO:0000256" key="1">
    <source>
        <dbReference type="ARBA" id="ARBA00012018"/>
    </source>
</evidence>
<dbReference type="RefSeq" id="WP_092560675.1">
    <property type="nucleotide sequence ID" value="NZ_FOYZ01000007.1"/>
</dbReference>
<evidence type="ECO:0000256" key="4">
    <source>
        <dbReference type="ARBA" id="ARBA00022723"/>
    </source>
</evidence>
<keyword evidence="5 9" id="KW-0732">Signal</keyword>
<dbReference type="GO" id="GO:0034480">
    <property type="term" value="F:phosphatidylcholine phospholipase C activity"/>
    <property type="evidence" value="ECO:0007669"/>
    <property type="project" value="UniProtKB-EC"/>
</dbReference>
<keyword evidence="4" id="KW-0479">Metal-binding</keyword>
<dbReference type="STRING" id="37658.SAMN05661086_02146"/>
<keyword evidence="7" id="KW-0862">Zinc</keyword>
<dbReference type="EMBL" id="FOYZ01000007">
    <property type="protein sequence ID" value="SFR84639.1"/>
    <property type="molecule type" value="Genomic_DNA"/>
</dbReference>
<dbReference type="Proteomes" id="UP000199659">
    <property type="component" value="Unassembled WGS sequence"/>
</dbReference>
<evidence type="ECO:0000256" key="6">
    <source>
        <dbReference type="ARBA" id="ARBA00022801"/>
    </source>
</evidence>
<dbReference type="OrthoDB" id="1937927at2"/>
<dbReference type="PROSITE" id="PS51346">
    <property type="entry name" value="PROKAR_ZN_DEPEND_PLPC_2"/>
    <property type="match status" value="1"/>
</dbReference>
<evidence type="ECO:0000256" key="8">
    <source>
        <dbReference type="ARBA" id="ARBA00031285"/>
    </source>
</evidence>
<accession>A0A1I6K074</accession>
<reference evidence="11 12" key="1">
    <citation type="submission" date="2016-10" db="EMBL/GenBank/DDBJ databases">
        <authorList>
            <person name="de Groot N.N."/>
        </authorList>
    </citation>
    <scope>NUCLEOTIDE SEQUENCE [LARGE SCALE GENOMIC DNA]</scope>
    <source>
        <strain evidence="11 12">743A</strain>
    </source>
</reference>
<sequence>MRKVNVCKILSMILCLSLLLANSMMVSAKEKGETTDVKVLLENAVVKAAAEQAFSLSLDEVDSQEIELLFCSDGPNHTHQYIVNSAVLILAKDQGTSKFNETQYLTILRNYTDWPDVIGNETDYLTFAGHFYDPSTGKNWLGQKSPTAKTRGVSYYNKAVTAYRSGNISLAFQYIGIGSHYVSDINEPHHASNLTAINSNHTEFEEYVDANRTSFIIPGNTLPASAYTEAKAVAVGDLLHAGAVYSKSLANLAQNNSTYYAAGNLCVKHAILNVTQYFYKFGVEVGIYQ</sequence>
<feature type="chain" id="PRO_5011550441" description="Phospholipase C" evidence="9">
    <location>
        <begin position="29"/>
        <end position="289"/>
    </location>
</feature>
<dbReference type="EC" id="3.1.4.3" evidence="1"/>
<dbReference type="AlphaFoldDB" id="A0A1I6K074"/>
<evidence type="ECO:0000256" key="9">
    <source>
        <dbReference type="SAM" id="SignalP"/>
    </source>
</evidence>
<dbReference type="Pfam" id="PF00882">
    <property type="entry name" value="Zn_dep_PLPC"/>
    <property type="match status" value="1"/>
</dbReference>
<dbReference type="Gene3D" id="1.10.575.10">
    <property type="entry name" value="P1 Nuclease"/>
    <property type="match status" value="1"/>
</dbReference>
<feature type="domain" description="Zn-dependent PLC" evidence="10">
    <location>
        <begin position="63"/>
        <end position="289"/>
    </location>
</feature>
<dbReference type="SMART" id="SM00770">
    <property type="entry name" value="Zn_dep_PLPC"/>
    <property type="match status" value="1"/>
</dbReference>
<dbReference type="InterPro" id="IPR001531">
    <property type="entry name" value="Zn_PLipaseC"/>
</dbReference>
<organism evidence="11 12">
    <name type="scientific">Anaeromicropila populeti</name>
    <dbReference type="NCBI Taxonomy" id="37658"/>
    <lineage>
        <taxon>Bacteria</taxon>
        <taxon>Bacillati</taxon>
        <taxon>Bacillota</taxon>
        <taxon>Clostridia</taxon>
        <taxon>Lachnospirales</taxon>
        <taxon>Lachnospiraceae</taxon>
        <taxon>Anaeromicropila</taxon>
    </lineage>
</organism>
<gene>
    <name evidence="11" type="ORF">SAMN05661086_02146</name>
</gene>